<protein>
    <submittedName>
        <fullName evidence="2">Uncharacterized protein</fullName>
    </submittedName>
</protein>
<gene>
    <name evidence="2" type="ORF">MA16_Dca028741</name>
</gene>
<keyword evidence="1" id="KW-1133">Transmembrane helix</keyword>
<evidence type="ECO:0000313" key="3">
    <source>
        <dbReference type="Proteomes" id="UP000233837"/>
    </source>
</evidence>
<sequence>MLKFCSSTNRCRTSTRHLTFTLRQVSTRCRTSTCYRTFAGRISKYGFLSIVGLLPNAILLTFIVRHSPSSLPRKATVLLTSIASRLRSS</sequence>
<reference evidence="2 3" key="2">
    <citation type="journal article" date="2017" name="Nature">
        <title>The Apostasia genome and the evolution of orchids.</title>
        <authorList>
            <person name="Zhang G.Q."/>
            <person name="Liu K.W."/>
            <person name="Li Z."/>
            <person name="Lohaus R."/>
            <person name="Hsiao Y.Y."/>
            <person name="Niu S.C."/>
            <person name="Wang J.Y."/>
            <person name="Lin Y.C."/>
            <person name="Xu Q."/>
            <person name="Chen L.J."/>
            <person name="Yoshida K."/>
            <person name="Fujiwara S."/>
            <person name="Wang Z.W."/>
            <person name="Zhang Y.Q."/>
            <person name="Mitsuda N."/>
            <person name="Wang M."/>
            <person name="Liu G.H."/>
            <person name="Pecoraro L."/>
            <person name="Huang H.X."/>
            <person name="Xiao X.J."/>
            <person name="Lin M."/>
            <person name="Wu X.Y."/>
            <person name="Wu W.L."/>
            <person name="Chen Y.Y."/>
            <person name="Chang S.B."/>
            <person name="Sakamoto S."/>
            <person name="Ohme-Takagi M."/>
            <person name="Yagi M."/>
            <person name="Zeng S.J."/>
            <person name="Shen C.Y."/>
            <person name="Yeh C.M."/>
            <person name="Luo Y.B."/>
            <person name="Tsai W.C."/>
            <person name="Van de Peer Y."/>
            <person name="Liu Z.J."/>
        </authorList>
    </citation>
    <scope>NUCLEOTIDE SEQUENCE [LARGE SCALE GENOMIC DNA]</scope>
    <source>
        <tissue evidence="2">The whole plant</tissue>
    </source>
</reference>
<keyword evidence="3" id="KW-1185">Reference proteome</keyword>
<keyword evidence="1" id="KW-0472">Membrane</keyword>
<name>A0A2I0VAP9_9ASPA</name>
<keyword evidence="1" id="KW-0812">Transmembrane</keyword>
<evidence type="ECO:0000313" key="2">
    <source>
        <dbReference type="EMBL" id="PKU60488.1"/>
    </source>
</evidence>
<reference evidence="2 3" key="1">
    <citation type="journal article" date="2016" name="Sci. Rep.">
        <title>The Dendrobium catenatum Lindl. genome sequence provides insights into polysaccharide synthase, floral development and adaptive evolution.</title>
        <authorList>
            <person name="Zhang G.Q."/>
            <person name="Xu Q."/>
            <person name="Bian C."/>
            <person name="Tsai W.C."/>
            <person name="Yeh C.M."/>
            <person name="Liu K.W."/>
            <person name="Yoshida K."/>
            <person name="Zhang L.S."/>
            <person name="Chang S.B."/>
            <person name="Chen F."/>
            <person name="Shi Y."/>
            <person name="Su Y.Y."/>
            <person name="Zhang Y.Q."/>
            <person name="Chen L.J."/>
            <person name="Yin Y."/>
            <person name="Lin M."/>
            <person name="Huang H."/>
            <person name="Deng H."/>
            <person name="Wang Z.W."/>
            <person name="Zhu S.L."/>
            <person name="Zhao X."/>
            <person name="Deng C."/>
            <person name="Niu S.C."/>
            <person name="Huang J."/>
            <person name="Wang M."/>
            <person name="Liu G.H."/>
            <person name="Yang H.J."/>
            <person name="Xiao X.J."/>
            <person name="Hsiao Y.Y."/>
            <person name="Wu W.L."/>
            <person name="Chen Y.Y."/>
            <person name="Mitsuda N."/>
            <person name="Ohme-Takagi M."/>
            <person name="Luo Y.B."/>
            <person name="Van de Peer Y."/>
            <person name="Liu Z.J."/>
        </authorList>
    </citation>
    <scope>NUCLEOTIDE SEQUENCE [LARGE SCALE GENOMIC DNA]</scope>
    <source>
        <tissue evidence="2">The whole plant</tissue>
    </source>
</reference>
<dbReference type="Proteomes" id="UP000233837">
    <property type="component" value="Unassembled WGS sequence"/>
</dbReference>
<feature type="transmembrane region" description="Helical" evidence="1">
    <location>
        <begin position="45"/>
        <end position="64"/>
    </location>
</feature>
<dbReference type="AlphaFoldDB" id="A0A2I0VAP9"/>
<accession>A0A2I0VAP9</accession>
<evidence type="ECO:0000256" key="1">
    <source>
        <dbReference type="SAM" id="Phobius"/>
    </source>
</evidence>
<organism evidence="2 3">
    <name type="scientific">Dendrobium catenatum</name>
    <dbReference type="NCBI Taxonomy" id="906689"/>
    <lineage>
        <taxon>Eukaryota</taxon>
        <taxon>Viridiplantae</taxon>
        <taxon>Streptophyta</taxon>
        <taxon>Embryophyta</taxon>
        <taxon>Tracheophyta</taxon>
        <taxon>Spermatophyta</taxon>
        <taxon>Magnoliopsida</taxon>
        <taxon>Liliopsida</taxon>
        <taxon>Asparagales</taxon>
        <taxon>Orchidaceae</taxon>
        <taxon>Epidendroideae</taxon>
        <taxon>Malaxideae</taxon>
        <taxon>Dendrobiinae</taxon>
        <taxon>Dendrobium</taxon>
    </lineage>
</organism>
<dbReference type="EMBL" id="KZ505092">
    <property type="protein sequence ID" value="PKU60488.1"/>
    <property type="molecule type" value="Genomic_DNA"/>
</dbReference>
<proteinExistence type="predicted"/>